<evidence type="ECO:0000313" key="5">
    <source>
        <dbReference type="EMBL" id="MBB4807574.1"/>
    </source>
</evidence>
<name>A0A840KIR4_9FLAO</name>
<feature type="region of interest" description="Disordered" evidence="4">
    <location>
        <begin position="1"/>
        <end position="50"/>
    </location>
</feature>
<dbReference type="InterPro" id="IPR030826">
    <property type="entry name" value="Ribosomal_bTHX/bTHXc/bTHXm"/>
</dbReference>
<evidence type="ECO:0000256" key="2">
    <source>
        <dbReference type="ARBA" id="ARBA00022980"/>
    </source>
</evidence>
<sequence>MGKGDKKTKRGKINMRSYGKTRPKKASRSFAASEKTEASAETPKAKKTKKAKDYSLAFSSDCILIQLFTS</sequence>
<dbReference type="Proteomes" id="UP000592180">
    <property type="component" value="Unassembled WGS sequence"/>
</dbReference>
<evidence type="ECO:0000256" key="4">
    <source>
        <dbReference type="SAM" id="MobiDB-lite"/>
    </source>
</evidence>
<keyword evidence="3" id="KW-0687">Ribonucleoprotein</keyword>
<dbReference type="InterPro" id="IPR031414">
    <property type="entry name" value="Ribosomal_bTHX"/>
</dbReference>
<evidence type="ECO:0000256" key="1">
    <source>
        <dbReference type="ARBA" id="ARBA00010834"/>
    </source>
</evidence>
<organism evidence="5 6">
    <name type="scientific">Chryseobacterium defluvii</name>
    <dbReference type="NCBI Taxonomy" id="160396"/>
    <lineage>
        <taxon>Bacteria</taxon>
        <taxon>Pseudomonadati</taxon>
        <taxon>Bacteroidota</taxon>
        <taxon>Flavobacteriia</taxon>
        <taxon>Flavobacteriales</taxon>
        <taxon>Weeksellaceae</taxon>
        <taxon>Chryseobacterium group</taxon>
        <taxon>Chryseobacterium</taxon>
    </lineage>
</organism>
<accession>A0A840KIR4</accession>
<reference evidence="5 6" key="1">
    <citation type="submission" date="2020-08" db="EMBL/GenBank/DDBJ databases">
        <title>Functional genomics of gut bacteria from endangered species of beetles.</title>
        <authorList>
            <person name="Carlos-Shanley C."/>
        </authorList>
    </citation>
    <scope>NUCLEOTIDE SEQUENCE [LARGE SCALE GENOMIC DNA]</scope>
    <source>
        <strain evidence="5 6">S00151</strain>
    </source>
</reference>
<dbReference type="RefSeq" id="WP_184190603.1">
    <property type="nucleotide sequence ID" value="NZ_JACHLE010000004.1"/>
</dbReference>
<protein>
    <submittedName>
        <fullName evidence="5">30S ribosomal protein S31</fullName>
    </submittedName>
</protein>
<dbReference type="AlphaFoldDB" id="A0A840KIR4"/>
<dbReference type="NCBIfam" id="TIGR04560">
    <property type="entry name" value="ribo_THX"/>
    <property type="match status" value="1"/>
</dbReference>
<dbReference type="GO" id="GO:1990904">
    <property type="term" value="C:ribonucleoprotein complex"/>
    <property type="evidence" value="ECO:0007669"/>
    <property type="project" value="UniProtKB-KW"/>
</dbReference>
<comment type="similarity">
    <text evidence="1">Belongs to the bacterial ribosomal protein bTHX family.</text>
</comment>
<keyword evidence="2 5" id="KW-0689">Ribosomal protein</keyword>
<gene>
    <name evidence="5" type="ORF">HNP38_002880</name>
</gene>
<comment type="caution">
    <text evidence="5">The sequence shown here is derived from an EMBL/GenBank/DDBJ whole genome shotgun (WGS) entry which is preliminary data.</text>
</comment>
<feature type="compositionally biased region" description="Basic residues" evidence="4">
    <location>
        <begin position="1"/>
        <end position="27"/>
    </location>
</feature>
<dbReference type="GO" id="GO:0005840">
    <property type="term" value="C:ribosome"/>
    <property type="evidence" value="ECO:0007669"/>
    <property type="project" value="UniProtKB-KW"/>
</dbReference>
<proteinExistence type="inferred from homology"/>
<dbReference type="Pfam" id="PF17070">
    <property type="entry name" value="Thx"/>
    <property type="match status" value="1"/>
</dbReference>
<evidence type="ECO:0000256" key="3">
    <source>
        <dbReference type="ARBA" id="ARBA00023274"/>
    </source>
</evidence>
<keyword evidence="6" id="KW-1185">Reference proteome</keyword>
<dbReference type="EMBL" id="JACHLE010000004">
    <property type="protein sequence ID" value="MBB4807574.1"/>
    <property type="molecule type" value="Genomic_DNA"/>
</dbReference>
<evidence type="ECO:0000313" key="6">
    <source>
        <dbReference type="Proteomes" id="UP000592180"/>
    </source>
</evidence>